<name>A0A0S4QNM7_9ACTN</name>
<proteinExistence type="predicted"/>
<dbReference type="SUPFAM" id="SSF54909">
    <property type="entry name" value="Dimeric alpha+beta barrel"/>
    <property type="match status" value="1"/>
</dbReference>
<dbReference type="InterPro" id="IPR007138">
    <property type="entry name" value="ABM_dom"/>
</dbReference>
<dbReference type="EMBL" id="FAOZ01000011">
    <property type="protein sequence ID" value="CUU57285.1"/>
    <property type="molecule type" value="Genomic_DNA"/>
</dbReference>
<evidence type="ECO:0000259" key="1">
    <source>
        <dbReference type="PROSITE" id="PS51725"/>
    </source>
</evidence>
<evidence type="ECO:0000313" key="3">
    <source>
        <dbReference type="Proteomes" id="UP000198802"/>
    </source>
</evidence>
<protein>
    <submittedName>
        <fullName evidence="2">Heme-degrading monooxygenase HmoA</fullName>
    </submittedName>
</protein>
<dbReference type="PROSITE" id="PS51725">
    <property type="entry name" value="ABM"/>
    <property type="match status" value="1"/>
</dbReference>
<keyword evidence="2" id="KW-0503">Monooxygenase</keyword>
<reference evidence="3" key="1">
    <citation type="submission" date="2015-11" db="EMBL/GenBank/DDBJ databases">
        <authorList>
            <person name="Varghese N."/>
        </authorList>
    </citation>
    <scope>NUCLEOTIDE SEQUENCE [LARGE SCALE GENOMIC DNA]</scope>
    <source>
        <strain evidence="3">DSM 45899</strain>
    </source>
</reference>
<dbReference type="InterPro" id="IPR011008">
    <property type="entry name" value="Dimeric_a/b-barrel"/>
</dbReference>
<dbReference type="Proteomes" id="UP000198802">
    <property type="component" value="Unassembled WGS sequence"/>
</dbReference>
<evidence type="ECO:0000313" key="2">
    <source>
        <dbReference type="EMBL" id="CUU57285.1"/>
    </source>
</evidence>
<keyword evidence="3" id="KW-1185">Reference proteome</keyword>
<accession>A0A0S4QNM7</accession>
<dbReference type="AlphaFoldDB" id="A0A0S4QNM7"/>
<dbReference type="Pfam" id="PF03992">
    <property type="entry name" value="ABM"/>
    <property type="match status" value="1"/>
</dbReference>
<feature type="domain" description="ABM" evidence="1">
    <location>
        <begin position="33"/>
        <end position="124"/>
    </location>
</feature>
<organism evidence="2 3">
    <name type="scientific">Parafrankia irregularis</name>
    <dbReference type="NCBI Taxonomy" id="795642"/>
    <lineage>
        <taxon>Bacteria</taxon>
        <taxon>Bacillati</taxon>
        <taxon>Actinomycetota</taxon>
        <taxon>Actinomycetes</taxon>
        <taxon>Frankiales</taxon>
        <taxon>Frankiaceae</taxon>
        <taxon>Parafrankia</taxon>
    </lineage>
</organism>
<gene>
    <name evidence="2" type="ORF">Ga0074812_111121</name>
</gene>
<dbReference type="GO" id="GO:0004497">
    <property type="term" value="F:monooxygenase activity"/>
    <property type="evidence" value="ECO:0007669"/>
    <property type="project" value="UniProtKB-KW"/>
</dbReference>
<keyword evidence="2" id="KW-0560">Oxidoreductase</keyword>
<sequence>MPLVVAAGLKSPVLGDRLDAMSVSGVPPRDSGVVEVARFEVRPGSEDDFAAAYRLVRHELVSTPGCRSVRMTRGVESPSRFVLLVDWDSLEAHTETFRGSDRFTRWRAALSPFFAGDPSVEHVVAIADRPEPAAPGSSA</sequence>
<dbReference type="Gene3D" id="3.30.70.100">
    <property type="match status" value="1"/>
</dbReference>